<organism evidence="2">
    <name type="scientific">Proboscia inermis</name>
    <dbReference type="NCBI Taxonomy" id="420281"/>
    <lineage>
        <taxon>Eukaryota</taxon>
        <taxon>Sar</taxon>
        <taxon>Stramenopiles</taxon>
        <taxon>Ochrophyta</taxon>
        <taxon>Bacillariophyta</taxon>
        <taxon>Coscinodiscophyceae</taxon>
        <taxon>Rhizosoleniophycidae</taxon>
        <taxon>Rhizosoleniales</taxon>
        <taxon>Rhizosoleniaceae</taxon>
        <taxon>Proboscia</taxon>
    </lineage>
</organism>
<feature type="compositionally biased region" description="Basic and acidic residues" evidence="1">
    <location>
        <begin position="177"/>
        <end position="186"/>
    </location>
</feature>
<proteinExistence type="predicted"/>
<reference evidence="2" key="1">
    <citation type="submission" date="2021-01" db="EMBL/GenBank/DDBJ databases">
        <authorList>
            <person name="Corre E."/>
            <person name="Pelletier E."/>
            <person name="Niang G."/>
            <person name="Scheremetjew M."/>
            <person name="Finn R."/>
            <person name="Kale V."/>
            <person name="Holt S."/>
            <person name="Cochrane G."/>
            <person name="Meng A."/>
            <person name="Brown T."/>
            <person name="Cohen L."/>
        </authorList>
    </citation>
    <scope>NUCLEOTIDE SEQUENCE</scope>
    <source>
        <strain evidence="2">CCAP1064/1</strain>
    </source>
</reference>
<sequence>MVASTLSKVYCDLPEENVISQEKYEINCEIKELIQERTKKSLNINSKTELPSTKTRLFSEQCSSTTFHDSSENISETYDKIHEPTTRLRDIQKETKNNISRESLVPYQLPNNINMPVYSKGLDIGPKIITLIKETSNCQSILHPQTSFITKTDSILQIQCMARKWIALSRYRKTKQNRNEAARTSKSEQLFGTKTNDGNDFERHCGPIDRSGGKEYDNKSPSSSLPMQFLDESLPKRGESQYILTQQKKRREELIKKEVQENTLEMVRIAKGEKDLQGKPQKNLRNNDCEEMITTSEIQYERQKKELLTNNDNFFLRAGAIERM</sequence>
<feature type="region of interest" description="Disordered" evidence="1">
    <location>
        <begin position="176"/>
        <end position="223"/>
    </location>
</feature>
<gene>
    <name evidence="2" type="ORF">PINE0816_LOCUS15080</name>
</gene>
<evidence type="ECO:0000313" key="2">
    <source>
        <dbReference type="EMBL" id="CAD8418945.1"/>
    </source>
</evidence>
<name>A0A7S0CC69_9STRA</name>
<feature type="compositionally biased region" description="Polar residues" evidence="1">
    <location>
        <begin position="187"/>
        <end position="198"/>
    </location>
</feature>
<dbReference type="AlphaFoldDB" id="A0A7S0CC69"/>
<accession>A0A7S0CC69</accession>
<protein>
    <submittedName>
        <fullName evidence="2">Uncharacterized protein</fullName>
    </submittedName>
</protein>
<evidence type="ECO:0000256" key="1">
    <source>
        <dbReference type="SAM" id="MobiDB-lite"/>
    </source>
</evidence>
<feature type="compositionally biased region" description="Basic and acidic residues" evidence="1">
    <location>
        <begin position="200"/>
        <end position="218"/>
    </location>
</feature>
<dbReference type="EMBL" id="HBEL01032246">
    <property type="protein sequence ID" value="CAD8418945.1"/>
    <property type="molecule type" value="Transcribed_RNA"/>
</dbReference>